<keyword evidence="6" id="KW-0283">Flagellar rotation</keyword>
<evidence type="ECO:0000313" key="12">
    <source>
        <dbReference type="Proteomes" id="UP001431776"/>
    </source>
</evidence>
<comment type="similarity">
    <text evidence="2">Belongs to the MotA family.</text>
</comment>
<comment type="caution">
    <text evidence="11">The sequence shown here is derived from an EMBL/GenBank/DDBJ whole genome shotgun (WGS) entry which is preliminary data.</text>
</comment>
<feature type="transmembrane region" description="Helical" evidence="9">
    <location>
        <begin position="7"/>
        <end position="31"/>
    </location>
</feature>
<dbReference type="EMBL" id="JASCXX010000003">
    <property type="protein sequence ID" value="MDI6448152.1"/>
    <property type="molecule type" value="Genomic_DNA"/>
</dbReference>
<dbReference type="GO" id="GO:0071978">
    <property type="term" value="P:bacterial-type flagellum-dependent swarming motility"/>
    <property type="evidence" value="ECO:0007669"/>
    <property type="project" value="InterPro"/>
</dbReference>
<dbReference type="Pfam" id="PF01618">
    <property type="entry name" value="MotA_ExbB"/>
    <property type="match status" value="1"/>
</dbReference>
<evidence type="ECO:0000256" key="9">
    <source>
        <dbReference type="SAM" id="Phobius"/>
    </source>
</evidence>
<dbReference type="GO" id="GO:0006935">
    <property type="term" value="P:chemotaxis"/>
    <property type="evidence" value="ECO:0007669"/>
    <property type="project" value="InterPro"/>
</dbReference>
<dbReference type="PROSITE" id="PS01307">
    <property type="entry name" value="MOTA"/>
    <property type="match status" value="1"/>
</dbReference>
<dbReference type="InterPro" id="IPR000540">
    <property type="entry name" value="Flag_MotA_CS"/>
</dbReference>
<keyword evidence="3" id="KW-0813">Transport</keyword>
<gene>
    <name evidence="11" type="ORF">QJ522_03760</name>
</gene>
<evidence type="ECO:0000256" key="3">
    <source>
        <dbReference type="ARBA" id="ARBA00022448"/>
    </source>
</evidence>
<dbReference type="PANTHER" id="PTHR30433:SF2">
    <property type="entry name" value="MOTILITY PROTEIN A"/>
    <property type="match status" value="1"/>
</dbReference>
<keyword evidence="8 9" id="KW-0472">Membrane</keyword>
<dbReference type="GO" id="GO:0005886">
    <property type="term" value="C:plasma membrane"/>
    <property type="evidence" value="ECO:0007669"/>
    <property type="project" value="UniProtKB-SubCell"/>
</dbReference>
<evidence type="ECO:0000256" key="8">
    <source>
        <dbReference type="ARBA" id="ARBA00023136"/>
    </source>
</evidence>
<feature type="transmembrane region" description="Helical" evidence="9">
    <location>
        <begin position="180"/>
        <end position="202"/>
    </location>
</feature>
<protein>
    <submittedName>
        <fullName evidence="11">MotA/TolQ/ExbB proton channel family protein</fullName>
    </submittedName>
</protein>
<keyword evidence="4" id="KW-1003">Cell membrane</keyword>
<keyword evidence="5 9" id="KW-0812">Transmembrane</keyword>
<feature type="transmembrane region" description="Helical" evidence="9">
    <location>
        <begin position="147"/>
        <end position="168"/>
    </location>
</feature>
<evidence type="ECO:0000256" key="7">
    <source>
        <dbReference type="ARBA" id="ARBA00022989"/>
    </source>
</evidence>
<dbReference type="InterPro" id="IPR002898">
    <property type="entry name" value="MotA_ExbB_proton_chnl"/>
</dbReference>
<evidence type="ECO:0000256" key="2">
    <source>
        <dbReference type="ARBA" id="ARBA00008038"/>
    </source>
</evidence>
<dbReference type="Proteomes" id="UP001431776">
    <property type="component" value="Unassembled WGS sequence"/>
</dbReference>
<feature type="transmembrane region" description="Helical" evidence="9">
    <location>
        <begin position="37"/>
        <end position="62"/>
    </location>
</feature>
<evidence type="ECO:0000256" key="4">
    <source>
        <dbReference type="ARBA" id="ARBA00022475"/>
    </source>
</evidence>
<evidence type="ECO:0000256" key="6">
    <source>
        <dbReference type="ARBA" id="ARBA00022779"/>
    </source>
</evidence>
<evidence type="ECO:0000259" key="10">
    <source>
        <dbReference type="Pfam" id="PF01618"/>
    </source>
</evidence>
<keyword evidence="12" id="KW-1185">Reference proteome</keyword>
<reference evidence="11" key="1">
    <citation type="submission" date="2023-05" db="EMBL/GenBank/DDBJ databases">
        <title>Anaerotaeda fermentans gen. nov., sp. nov., a novel anaerobic planctomycete of the new family within the order Sedimentisphaerales isolated from Taman Peninsula, Russia.</title>
        <authorList>
            <person name="Khomyakova M.A."/>
            <person name="Merkel A.Y."/>
            <person name="Slobodkin A.I."/>
        </authorList>
    </citation>
    <scope>NUCLEOTIDE SEQUENCE</scope>
    <source>
        <strain evidence="11">M17dextr</strain>
    </source>
</reference>
<evidence type="ECO:0000256" key="5">
    <source>
        <dbReference type="ARBA" id="ARBA00022692"/>
    </source>
</evidence>
<name>A0AAW6TUL2_9BACT</name>
<evidence type="ECO:0000313" key="11">
    <source>
        <dbReference type="EMBL" id="MDI6448152.1"/>
    </source>
</evidence>
<proteinExistence type="inferred from homology"/>
<comment type="subcellular location">
    <subcellularLocation>
        <location evidence="1">Cell membrane</location>
        <topology evidence="1">Multi-pass membrane protein</topology>
    </subcellularLocation>
</comment>
<accession>A0AAW6TUL2</accession>
<feature type="domain" description="MotA/TolQ/ExbB proton channel" evidence="10">
    <location>
        <begin position="101"/>
        <end position="219"/>
    </location>
</feature>
<dbReference type="InterPro" id="IPR047055">
    <property type="entry name" value="MotA-like"/>
</dbReference>
<organism evidence="11 12">
    <name type="scientific">Anaerobaca lacustris</name>
    <dbReference type="NCBI Taxonomy" id="3044600"/>
    <lineage>
        <taxon>Bacteria</taxon>
        <taxon>Pseudomonadati</taxon>
        <taxon>Planctomycetota</taxon>
        <taxon>Phycisphaerae</taxon>
        <taxon>Sedimentisphaerales</taxon>
        <taxon>Anaerobacaceae</taxon>
        <taxon>Anaerobaca</taxon>
    </lineage>
</organism>
<dbReference type="RefSeq" id="WP_349243561.1">
    <property type="nucleotide sequence ID" value="NZ_JASCXX010000003.1"/>
</dbReference>
<evidence type="ECO:0000256" key="1">
    <source>
        <dbReference type="ARBA" id="ARBA00004651"/>
    </source>
</evidence>
<dbReference type="PANTHER" id="PTHR30433">
    <property type="entry name" value="CHEMOTAXIS PROTEIN MOTA"/>
    <property type="match status" value="1"/>
</dbReference>
<sequence length="256" mass="27561">MDIATIIGTLLGFVVVVGAIVMGGGAAMFFHVPSLCITIGGMLCATMIHFSLPQFLSIFSIIKKTIVARIPGQSEVVQKMVNFAAINRRDGTLALEPEISKLSDHFFAKGLQLLVDGQDAEAIRDMLEPEIQYLQERHAGGKKILEFMGAAAPAFGMIGTLIGLVQMLRNLSSPDQIGQGMAVALLTTFYGAFAANLVFIPLAGKLGIYSKEESLAMEMILEGVCSVAQGDNPTIVRERMQAFVSHSRRKEIKATV</sequence>
<dbReference type="AlphaFoldDB" id="A0AAW6TUL2"/>
<keyword evidence="7 9" id="KW-1133">Transmembrane helix</keyword>